<keyword evidence="2" id="KW-0472">Membrane</keyword>
<name>A0AAV3U4Y2_9ALTE</name>
<dbReference type="InterPro" id="IPR037873">
    <property type="entry name" value="BamE-like"/>
</dbReference>
<dbReference type="Gene3D" id="3.30.1450.10">
    <property type="match status" value="1"/>
</dbReference>
<reference evidence="5" key="1">
    <citation type="journal article" date="2019" name="Int. J. Syst. Evol. Microbiol.">
        <title>The Global Catalogue of Microorganisms (GCM) 10K type strain sequencing project: providing services to taxonomists for standard genome sequencing and annotation.</title>
        <authorList>
            <consortium name="The Broad Institute Genomics Platform"/>
            <consortium name="The Broad Institute Genome Sequencing Center for Infectious Disease"/>
            <person name="Wu L."/>
            <person name="Ma J."/>
        </authorList>
    </citation>
    <scope>NUCLEOTIDE SEQUENCE [LARGE SCALE GENOMIC DNA]</scope>
    <source>
        <strain evidence="5">JCM 19134</strain>
    </source>
</reference>
<evidence type="ECO:0000256" key="2">
    <source>
        <dbReference type="ARBA" id="ARBA00023136"/>
    </source>
</evidence>
<proteinExistence type="predicted"/>
<evidence type="ECO:0000313" key="5">
    <source>
        <dbReference type="Proteomes" id="UP001409585"/>
    </source>
</evidence>
<comment type="caution">
    <text evidence="4">The sequence shown here is derived from an EMBL/GenBank/DDBJ whole genome shotgun (WGS) entry which is preliminary data.</text>
</comment>
<dbReference type="PROSITE" id="PS51257">
    <property type="entry name" value="PROKAR_LIPOPROTEIN"/>
    <property type="match status" value="1"/>
</dbReference>
<protein>
    <recommendedName>
        <fullName evidence="3">Outer membrane protein assembly factor BamE domain-containing protein</fullName>
    </recommendedName>
</protein>
<keyword evidence="5" id="KW-1185">Reference proteome</keyword>
<accession>A0AAV3U4Y2</accession>
<gene>
    <name evidence="4" type="ORF">GCM10025791_29550</name>
</gene>
<dbReference type="GO" id="GO:0019867">
    <property type="term" value="C:outer membrane"/>
    <property type="evidence" value="ECO:0007669"/>
    <property type="project" value="InterPro"/>
</dbReference>
<dbReference type="AlphaFoldDB" id="A0AAV3U4Y2"/>
<feature type="domain" description="Outer membrane protein assembly factor BamE" evidence="3">
    <location>
        <begin position="41"/>
        <end position="124"/>
    </location>
</feature>
<dbReference type="Pfam" id="PF04355">
    <property type="entry name" value="BamE"/>
    <property type="match status" value="1"/>
</dbReference>
<keyword evidence="1" id="KW-0732">Signal</keyword>
<evidence type="ECO:0000313" key="4">
    <source>
        <dbReference type="EMBL" id="GAA4947827.1"/>
    </source>
</evidence>
<dbReference type="InterPro" id="IPR007450">
    <property type="entry name" value="BamE_dom"/>
</dbReference>
<evidence type="ECO:0000259" key="3">
    <source>
        <dbReference type="Pfam" id="PF04355"/>
    </source>
</evidence>
<dbReference type="Proteomes" id="UP001409585">
    <property type="component" value="Unassembled WGS sequence"/>
</dbReference>
<evidence type="ECO:0000256" key="1">
    <source>
        <dbReference type="ARBA" id="ARBA00022729"/>
    </source>
</evidence>
<dbReference type="EMBL" id="BAABLX010000027">
    <property type="protein sequence ID" value="GAA4947827.1"/>
    <property type="molecule type" value="Genomic_DNA"/>
</dbReference>
<organism evidence="4 5">
    <name type="scientific">Halioxenophilus aromaticivorans</name>
    <dbReference type="NCBI Taxonomy" id="1306992"/>
    <lineage>
        <taxon>Bacteria</taxon>
        <taxon>Pseudomonadati</taxon>
        <taxon>Pseudomonadota</taxon>
        <taxon>Gammaproteobacteria</taxon>
        <taxon>Alteromonadales</taxon>
        <taxon>Alteromonadaceae</taxon>
        <taxon>Halioxenophilus</taxon>
    </lineage>
</organism>
<dbReference type="RefSeq" id="WP_345423809.1">
    <property type="nucleotide sequence ID" value="NZ_AP031496.1"/>
</dbReference>
<sequence length="133" mass="14675">MRIFSLALLTNLLLLGCTNQPNVSDKSAHNHNQITVATAQHQLNVGMTASEVASILGAPTIISSDDHNQEIWIYDKTTTERTSSRGTTWLFALLAGSNQKQETETSSQKTLTIIVHFDQNKTIDDIAYHSTSF</sequence>